<dbReference type="EMBL" id="FRDN01000004">
    <property type="protein sequence ID" value="SHN56998.1"/>
    <property type="molecule type" value="Genomic_DNA"/>
</dbReference>
<gene>
    <name evidence="1" type="ORF">SAMN02745215_00748</name>
</gene>
<evidence type="ECO:0000313" key="2">
    <source>
        <dbReference type="Proteomes" id="UP000184010"/>
    </source>
</evidence>
<sequence length="80" mass="9426">MKIILLVPVHRKSELYLLPTDYKTLVLYYLPWVILNLGLRKGVHEWDLHRSGDDKTLRLFSRRVLAKSSLNQVMILNPLN</sequence>
<organism evidence="1 2">
    <name type="scientific">Desulfitobacterium chlororespirans DSM 11544</name>
    <dbReference type="NCBI Taxonomy" id="1121395"/>
    <lineage>
        <taxon>Bacteria</taxon>
        <taxon>Bacillati</taxon>
        <taxon>Bacillota</taxon>
        <taxon>Clostridia</taxon>
        <taxon>Eubacteriales</taxon>
        <taxon>Desulfitobacteriaceae</taxon>
        <taxon>Desulfitobacterium</taxon>
    </lineage>
</organism>
<dbReference type="STRING" id="1121395.SAMN02745215_00748"/>
<proteinExistence type="predicted"/>
<evidence type="ECO:0000313" key="1">
    <source>
        <dbReference type="EMBL" id="SHN56998.1"/>
    </source>
</evidence>
<keyword evidence="2" id="KW-1185">Reference proteome</keyword>
<accession>A0A1M7SEU2</accession>
<name>A0A1M7SEU2_9FIRM</name>
<protein>
    <submittedName>
        <fullName evidence="1">Uncharacterized protein</fullName>
    </submittedName>
</protein>
<dbReference type="AlphaFoldDB" id="A0A1M7SEU2"/>
<reference evidence="2" key="1">
    <citation type="submission" date="2016-12" db="EMBL/GenBank/DDBJ databases">
        <authorList>
            <person name="Varghese N."/>
            <person name="Submissions S."/>
        </authorList>
    </citation>
    <scope>NUCLEOTIDE SEQUENCE [LARGE SCALE GENOMIC DNA]</scope>
    <source>
        <strain evidence="2">DSM 11544</strain>
    </source>
</reference>
<dbReference type="Proteomes" id="UP000184010">
    <property type="component" value="Unassembled WGS sequence"/>
</dbReference>